<feature type="non-terminal residue" evidence="1">
    <location>
        <position position="1"/>
    </location>
</feature>
<gene>
    <name evidence="1" type="ORF">S03H2_32586</name>
</gene>
<dbReference type="EMBL" id="BARU01019802">
    <property type="protein sequence ID" value="GAH57032.1"/>
    <property type="molecule type" value="Genomic_DNA"/>
</dbReference>
<evidence type="ECO:0000313" key="1">
    <source>
        <dbReference type="EMBL" id="GAH57032.1"/>
    </source>
</evidence>
<organism evidence="1">
    <name type="scientific">marine sediment metagenome</name>
    <dbReference type="NCBI Taxonomy" id="412755"/>
    <lineage>
        <taxon>unclassified sequences</taxon>
        <taxon>metagenomes</taxon>
        <taxon>ecological metagenomes</taxon>
    </lineage>
</organism>
<protein>
    <submittedName>
        <fullName evidence="1">Uncharacterized protein</fullName>
    </submittedName>
</protein>
<reference evidence="1" key="1">
    <citation type="journal article" date="2014" name="Front. Microbiol.">
        <title>High frequency of phylogenetically diverse reductive dehalogenase-homologous genes in deep subseafloor sedimentary metagenomes.</title>
        <authorList>
            <person name="Kawai M."/>
            <person name="Futagami T."/>
            <person name="Toyoda A."/>
            <person name="Takaki Y."/>
            <person name="Nishi S."/>
            <person name="Hori S."/>
            <person name="Arai W."/>
            <person name="Tsubouchi T."/>
            <person name="Morono Y."/>
            <person name="Uchiyama I."/>
            <person name="Ito T."/>
            <person name="Fujiyama A."/>
            <person name="Inagaki F."/>
            <person name="Takami H."/>
        </authorList>
    </citation>
    <scope>NUCLEOTIDE SEQUENCE</scope>
    <source>
        <strain evidence="1">Expedition CK06-06</strain>
    </source>
</reference>
<sequence>NTMLDIAEKKKILGGNTNLYPRLNYLRKLRNKVHLYLIDNNLDHDLNKFNLNDMSAMAQVIHSTFTSGIFKPSDKEKAYFEYLKKYFEDFN</sequence>
<name>X1GIN8_9ZZZZ</name>
<accession>X1GIN8</accession>
<dbReference type="AlphaFoldDB" id="X1GIN8"/>
<comment type="caution">
    <text evidence="1">The sequence shown here is derived from an EMBL/GenBank/DDBJ whole genome shotgun (WGS) entry which is preliminary data.</text>
</comment>
<proteinExistence type="predicted"/>